<dbReference type="STRING" id="59374.FSU_1814"/>
<dbReference type="OrthoDB" id="9802752at2"/>
<reference evidence="3" key="2">
    <citation type="submission" date="2010-08" db="EMBL/GenBank/DDBJ databases">
        <title>Complete sequence of Fibrobacter succinogenes subsp. succinogenes S85.</title>
        <authorList>
            <person name="Durkin A.S."/>
            <person name="Nelson K.E."/>
            <person name="Morrison M."/>
            <person name="Forsberg C.W."/>
            <person name="Wilson D.B."/>
            <person name="Russell J.B."/>
            <person name="Cann I.K.O."/>
            <person name="Mackie R.I."/>
            <person name="White B.A."/>
        </authorList>
    </citation>
    <scope>NUCLEOTIDE SEQUENCE [LARGE SCALE GENOMIC DNA]</scope>
    <source>
        <strain evidence="3">ATCC 19169 / S85</strain>
    </source>
</reference>
<dbReference type="eggNOG" id="COG3943">
    <property type="taxonomic scope" value="Bacteria"/>
</dbReference>
<gene>
    <name evidence="1" type="ordered locus">Fisuc_1348</name>
    <name evidence="2" type="ordered locus">FSU_1814</name>
</gene>
<dbReference type="PANTHER" id="PTHR35810:SF1">
    <property type="entry name" value="CYTOPLASMIC PROTEIN"/>
    <property type="match status" value="1"/>
</dbReference>
<dbReference type="EMBL" id="CP001792">
    <property type="protein sequence ID" value="ACX74946.1"/>
    <property type="molecule type" value="Genomic_DNA"/>
</dbReference>
<dbReference type="PANTHER" id="PTHR35810">
    <property type="entry name" value="CYTOPLASMIC PROTEIN-RELATED"/>
    <property type="match status" value="1"/>
</dbReference>
<organism evidence="2 3">
    <name type="scientific">Fibrobacter succinogenes (strain ATCC 19169 / S85)</name>
    <dbReference type="NCBI Taxonomy" id="59374"/>
    <lineage>
        <taxon>Bacteria</taxon>
        <taxon>Pseudomonadati</taxon>
        <taxon>Fibrobacterota</taxon>
        <taxon>Fibrobacteria</taxon>
        <taxon>Fibrobacterales</taxon>
        <taxon>Fibrobacteraceae</taxon>
        <taxon>Fibrobacter</taxon>
    </lineage>
</organism>
<accession>C9RQW0</accession>
<reference evidence="2" key="3">
    <citation type="submission" date="2010-08" db="EMBL/GenBank/DDBJ databases">
        <authorList>
            <person name="Durkin A.S."/>
            <person name="Nelson K.E."/>
            <person name="Morrison M."/>
            <person name="Forsberg C.W."/>
            <person name="Wilson D.B."/>
            <person name="Russell J.B."/>
            <person name="Cann I.K.O."/>
            <person name="Mackie R.I."/>
            <person name="White B.A."/>
        </authorList>
    </citation>
    <scope>NUCLEOTIDE SEQUENCE</scope>
    <source>
        <strain evidence="2">S85</strain>
    </source>
</reference>
<dbReference type="Proteomes" id="UP000001497">
    <property type="component" value="Chromosome"/>
</dbReference>
<evidence type="ECO:0000313" key="4">
    <source>
        <dbReference type="Proteomes" id="UP000001497"/>
    </source>
</evidence>
<dbReference type="Proteomes" id="UP000000517">
    <property type="component" value="Chromosome"/>
</dbReference>
<protein>
    <submittedName>
        <fullName evidence="2">Conserved domain protein</fullName>
    </submittedName>
    <submittedName>
        <fullName evidence="1">Virulence protein-like protein</fullName>
    </submittedName>
</protein>
<name>C9RQW0_FIBSS</name>
<dbReference type="EMBL" id="CP002158">
    <property type="protein sequence ID" value="ADL27128.1"/>
    <property type="molecule type" value="Genomic_DNA"/>
</dbReference>
<proteinExistence type="predicted"/>
<keyword evidence="4" id="KW-1185">Reference proteome</keyword>
<evidence type="ECO:0000313" key="3">
    <source>
        <dbReference type="Proteomes" id="UP000000517"/>
    </source>
</evidence>
<reference evidence="1 4" key="1">
    <citation type="submission" date="2009-10" db="EMBL/GenBank/DDBJ databases">
        <title>Complete sequence of Fibrobacter succinogenes subsp. succinogenes S85.</title>
        <authorList>
            <consortium name="US DOE Joint Genome Institute"/>
            <person name="Lucas S."/>
            <person name="Copeland A."/>
            <person name="Lapidus A."/>
            <person name="Glavina del Rio T."/>
            <person name="Tice H."/>
            <person name="Bruce D."/>
            <person name="Goodwin L."/>
            <person name="Pitluck S."/>
            <person name="Chertkov O."/>
            <person name="Detter J.C."/>
            <person name="Han C."/>
            <person name="Tapia R."/>
            <person name="Larimer F."/>
            <person name="Land M."/>
            <person name="Hauser L."/>
            <person name="Kyrpides N."/>
            <person name="Mikhailova N."/>
            <person name="Weimer P.J."/>
            <person name="Stevenson D.M."/>
            <person name="Boyum J."/>
            <person name="Brumm P.I."/>
            <person name="Mead D."/>
        </authorList>
    </citation>
    <scope>NUCLEOTIDE SEQUENCE [LARGE SCALE GENOMIC DNA]</scope>
    <source>
        <strain evidence="4">ATCC 19169 / S85</strain>
        <strain evidence="1">S85</strain>
    </source>
</reference>
<sequence>MKKEKMLPENINKNEIIVYQPEGGEFHIEVRVENETVWLTQAQIAELFGTKRPAITKHLKNIYAAQELDEKTTCSVLEHMGKDSDQIYETKYYNLDAILSVGYRVNSKNATVRLENMREVHDRFVIVDDVIYHVGASFKDLGNQMTAFSVLNFITKEQVLAMVK</sequence>
<dbReference type="HOGENOM" id="CLU_048266_4_2_0"/>
<dbReference type="KEGG" id="fsu:Fisuc_1348"/>
<dbReference type="KEGG" id="fsc:FSU_1814"/>
<dbReference type="AlphaFoldDB" id="C9RQW0"/>
<evidence type="ECO:0000313" key="2">
    <source>
        <dbReference type="EMBL" id="ADL27128.1"/>
    </source>
</evidence>
<dbReference type="PATRIC" id="fig|59374.8.peg.1747"/>
<evidence type="ECO:0000313" key="1">
    <source>
        <dbReference type="EMBL" id="ACX74946.1"/>
    </source>
</evidence>